<dbReference type="EC" id="1.1.1.169" evidence="4"/>
<gene>
    <name evidence="7" type="ORF">IAC57_03035</name>
</gene>
<reference evidence="7" key="1">
    <citation type="submission" date="2020-10" db="EMBL/GenBank/DDBJ databases">
        <authorList>
            <person name="Gilroy R."/>
        </authorList>
    </citation>
    <scope>NUCLEOTIDE SEQUENCE</scope>
    <source>
        <strain evidence="7">11687</strain>
    </source>
</reference>
<sequence length="349" mass="37948">MKEELKIAIYGAGAMGTVLGAFLSDCGLDARVDLISRNRTHIEAMKEKGARVVCTATGTTYTERVNALVPEEMTEPYDVIFLMTKQKDNARTAGFLKNYLKADGVLCTTQNGLPEEILAEIIGEDRVYGGVCAWGANLVGDGVAELTSDPAGMSIEIGSYSGRCDKLKELREILSAVGEISGNPSFVTVTDNLEGARWSKLAINAAFSGLSVVTGLTFGEIAKRRRSRKIALGILRECFAVASELGVKLEKIQGHDMEKLLGEPGFFGTQKAMFLLPIAMRRHKRLVSGMLLDLERGRKCEIDYIDGAVCALGDRCSVETPLCDKVVETVHGIENGLYEISEKNLDFFC</sequence>
<dbReference type="InterPro" id="IPR051402">
    <property type="entry name" value="KPR-Related"/>
</dbReference>
<dbReference type="Pfam" id="PF08546">
    <property type="entry name" value="ApbA_C"/>
    <property type="match status" value="1"/>
</dbReference>
<dbReference type="AlphaFoldDB" id="A0A9D1MF00"/>
<evidence type="ECO:0000313" key="8">
    <source>
        <dbReference type="Proteomes" id="UP000824081"/>
    </source>
</evidence>
<dbReference type="PANTHER" id="PTHR21708">
    <property type="entry name" value="PROBABLE 2-DEHYDROPANTOATE 2-REDUCTASE"/>
    <property type="match status" value="1"/>
</dbReference>
<dbReference type="InterPro" id="IPR013328">
    <property type="entry name" value="6PGD_dom2"/>
</dbReference>
<dbReference type="Pfam" id="PF02558">
    <property type="entry name" value="ApbA"/>
    <property type="match status" value="1"/>
</dbReference>
<evidence type="ECO:0000259" key="5">
    <source>
        <dbReference type="Pfam" id="PF02558"/>
    </source>
</evidence>
<name>A0A9D1MF00_9FIRM</name>
<dbReference type="PANTHER" id="PTHR21708:SF26">
    <property type="entry name" value="2-DEHYDROPANTOATE 2-REDUCTASE"/>
    <property type="match status" value="1"/>
</dbReference>
<dbReference type="InterPro" id="IPR008927">
    <property type="entry name" value="6-PGluconate_DH-like_C_sf"/>
</dbReference>
<evidence type="ECO:0000313" key="7">
    <source>
        <dbReference type="EMBL" id="HIU59057.1"/>
    </source>
</evidence>
<evidence type="ECO:0000256" key="2">
    <source>
        <dbReference type="ARBA" id="ARBA00022857"/>
    </source>
</evidence>
<accession>A0A9D1MF00</accession>
<keyword evidence="3 4" id="KW-0560">Oxidoreductase</keyword>
<dbReference type="SUPFAM" id="SSF51735">
    <property type="entry name" value="NAD(P)-binding Rossmann-fold domains"/>
    <property type="match status" value="1"/>
</dbReference>
<organism evidence="7 8">
    <name type="scientific">Candidatus Scatosoma pullistercoris</name>
    <dbReference type="NCBI Taxonomy" id="2840934"/>
    <lineage>
        <taxon>Bacteria</taxon>
        <taxon>Bacillati</taxon>
        <taxon>Bacillota</taxon>
        <taxon>Clostridia</taxon>
        <taxon>Candidatus Scatosoma</taxon>
    </lineage>
</organism>
<comment type="similarity">
    <text evidence="1 4">Belongs to the ketopantoate reductase family.</text>
</comment>
<feature type="domain" description="Ketopantoate reductase N-terminal" evidence="5">
    <location>
        <begin position="7"/>
        <end position="156"/>
    </location>
</feature>
<dbReference type="GO" id="GO:0008677">
    <property type="term" value="F:2-dehydropantoate 2-reductase activity"/>
    <property type="evidence" value="ECO:0007669"/>
    <property type="project" value="UniProtKB-EC"/>
</dbReference>
<reference evidence="7" key="2">
    <citation type="journal article" date="2021" name="PeerJ">
        <title>Extensive microbial diversity within the chicken gut microbiome revealed by metagenomics and culture.</title>
        <authorList>
            <person name="Gilroy R."/>
            <person name="Ravi A."/>
            <person name="Getino M."/>
            <person name="Pursley I."/>
            <person name="Horton D.L."/>
            <person name="Alikhan N.F."/>
            <person name="Baker D."/>
            <person name="Gharbi K."/>
            <person name="Hall N."/>
            <person name="Watson M."/>
            <person name="Adriaenssens E.M."/>
            <person name="Foster-Nyarko E."/>
            <person name="Jarju S."/>
            <person name="Secka A."/>
            <person name="Antonio M."/>
            <person name="Oren A."/>
            <person name="Chaudhuri R.R."/>
            <person name="La Ragione R."/>
            <person name="Hildebrand F."/>
            <person name="Pallen M.J."/>
        </authorList>
    </citation>
    <scope>NUCLEOTIDE SEQUENCE</scope>
    <source>
        <strain evidence="7">11687</strain>
    </source>
</reference>
<protein>
    <recommendedName>
        <fullName evidence="4">2-dehydropantoate 2-reductase</fullName>
        <ecNumber evidence="4">1.1.1.169</ecNumber>
    </recommendedName>
    <alternativeName>
        <fullName evidence="4">Ketopantoate reductase</fullName>
    </alternativeName>
</protein>
<comment type="function">
    <text evidence="4">Catalyzes the NADPH-dependent reduction of ketopantoate into pantoic acid.</text>
</comment>
<dbReference type="GO" id="GO:0005737">
    <property type="term" value="C:cytoplasm"/>
    <property type="evidence" value="ECO:0007669"/>
    <property type="project" value="TreeGrafter"/>
</dbReference>
<comment type="caution">
    <text evidence="7">The sequence shown here is derived from an EMBL/GenBank/DDBJ whole genome shotgun (WGS) entry which is preliminary data.</text>
</comment>
<dbReference type="InterPro" id="IPR036291">
    <property type="entry name" value="NAD(P)-bd_dom_sf"/>
</dbReference>
<dbReference type="InterPro" id="IPR013332">
    <property type="entry name" value="KPR_N"/>
</dbReference>
<dbReference type="InterPro" id="IPR003710">
    <property type="entry name" value="ApbA"/>
</dbReference>
<evidence type="ECO:0000259" key="6">
    <source>
        <dbReference type="Pfam" id="PF08546"/>
    </source>
</evidence>
<comment type="catalytic activity">
    <reaction evidence="4">
        <text>(R)-pantoate + NADP(+) = 2-dehydropantoate + NADPH + H(+)</text>
        <dbReference type="Rhea" id="RHEA:16233"/>
        <dbReference type="ChEBI" id="CHEBI:11561"/>
        <dbReference type="ChEBI" id="CHEBI:15378"/>
        <dbReference type="ChEBI" id="CHEBI:15980"/>
        <dbReference type="ChEBI" id="CHEBI:57783"/>
        <dbReference type="ChEBI" id="CHEBI:58349"/>
        <dbReference type="EC" id="1.1.1.169"/>
    </reaction>
</comment>
<dbReference type="SUPFAM" id="SSF48179">
    <property type="entry name" value="6-phosphogluconate dehydrogenase C-terminal domain-like"/>
    <property type="match status" value="1"/>
</dbReference>
<feature type="domain" description="Ketopantoate reductase C-terminal" evidence="6">
    <location>
        <begin position="192"/>
        <end position="334"/>
    </location>
</feature>
<dbReference type="Proteomes" id="UP000824081">
    <property type="component" value="Unassembled WGS sequence"/>
</dbReference>
<dbReference type="NCBIfam" id="TIGR00745">
    <property type="entry name" value="apbA_panE"/>
    <property type="match status" value="1"/>
</dbReference>
<evidence type="ECO:0000256" key="3">
    <source>
        <dbReference type="ARBA" id="ARBA00023002"/>
    </source>
</evidence>
<dbReference type="GO" id="GO:0015940">
    <property type="term" value="P:pantothenate biosynthetic process"/>
    <property type="evidence" value="ECO:0007669"/>
    <property type="project" value="UniProtKB-KW"/>
</dbReference>
<keyword evidence="2 4" id="KW-0521">NADP</keyword>
<dbReference type="InterPro" id="IPR013752">
    <property type="entry name" value="KPA_reductase"/>
</dbReference>
<comment type="pathway">
    <text evidence="4">Cofactor biosynthesis; (R)-pantothenate biosynthesis; (R)-pantoate from 3-methyl-2-oxobutanoate: step 2/2.</text>
</comment>
<evidence type="ECO:0000256" key="4">
    <source>
        <dbReference type="RuleBase" id="RU362068"/>
    </source>
</evidence>
<proteinExistence type="inferred from homology"/>
<dbReference type="Gene3D" id="3.40.50.720">
    <property type="entry name" value="NAD(P)-binding Rossmann-like Domain"/>
    <property type="match status" value="1"/>
</dbReference>
<dbReference type="EMBL" id="DVMZ01000080">
    <property type="protein sequence ID" value="HIU59057.1"/>
    <property type="molecule type" value="Genomic_DNA"/>
</dbReference>
<evidence type="ECO:0000256" key="1">
    <source>
        <dbReference type="ARBA" id="ARBA00007870"/>
    </source>
</evidence>
<dbReference type="Gene3D" id="1.10.1040.10">
    <property type="entry name" value="N-(1-d-carboxylethyl)-l-norvaline Dehydrogenase, domain 2"/>
    <property type="match status" value="1"/>
</dbReference>
<keyword evidence="4" id="KW-0566">Pantothenate biosynthesis</keyword>